<dbReference type="InterPro" id="IPR007129">
    <property type="entry name" value="Ubiqinol_cyt_c_chaperone_CPB3"/>
</dbReference>
<evidence type="ECO:0000313" key="4">
    <source>
        <dbReference type="Proteomes" id="UP001153737"/>
    </source>
</evidence>
<evidence type="ECO:0000313" key="3">
    <source>
        <dbReference type="EMBL" id="CAH1175863.1"/>
    </source>
</evidence>
<evidence type="ECO:0000259" key="2">
    <source>
        <dbReference type="Pfam" id="PF03981"/>
    </source>
</evidence>
<dbReference type="AlphaFoldDB" id="A0A9P0DMM9"/>
<evidence type="ECO:0000256" key="1">
    <source>
        <dbReference type="ARBA" id="ARBA00006407"/>
    </source>
</evidence>
<dbReference type="PANTHER" id="PTHR12184:SF1">
    <property type="entry name" value="UBIQUINOL-CYTOCHROME-C REDUCTASE COMPLEX ASSEMBLY FACTOR 1"/>
    <property type="match status" value="1"/>
</dbReference>
<dbReference type="InterPro" id="IPR021150">
    <property type="entry name" value="Ubiq_cyt_c_chap"/>
</dbReference>
<keyword evidence="4" id="KW-1185">Reference proteome</keyword>
<dbReference type="GO" id="GO:0034551">
    <property type="term" value="P:mitochondrial respiratory chain complex III assembly"/>
    <property type="evidence" value="ECO:0007669"/>
    <property type="project" value="TreeGrafter"/>
</dbReference>
<name>A0A9P0DMM9_PHACE</name>
<reference evidence="3" key="1">
    <citation type="submission" date="2022-01" db="EMBL/GenBank/DDBJ databases">
        <authorList>
            <person name="King R."/>
        </authorList>
    </citation>
    <scope>NUCLEOTIDE SEQUENCE</scope>
</reference>
<dbReference type="EMBL" id="OU896713">
    <property type="protein sequence ID" value="CAH1175863.1"/>
    <property type="molecule type" value="Genomic_DNA"/>
</dbReference>
<dbReference type="PANTHER" id="PTHR12184">
    <property type="entry name" value="UBIQUINOL-CYTOCHROME C REDUCTASE COMPLEX ASSEMBLY FACTOR 1 FAMILY MEMBER"/>
    <property type="match status" value="1"/>
</dbReference>
<dbReference type="Pfam" id="PF03981">
    <property type="entry name" value="Ubiq_cyt_C_chap"/>
    <property type="match status" value="1"/>
</dbReference>
<dbReference type="OrthoDB" id="4007at2759"/>
<protein>
    <recommendedName>
        <fullName evidence="2">Ubiquinol-cytochrome c chaperone domain-containing protein</fullName>
    </recommendedName>
</protein>
<dbReference type="Proteomes" id="UP001153737">
    <property type="component" value="Chromosome 7"/>
</dbReference>
<reference evidence="3" key="2">
    <citation type="submission" date="2022-10" db="EMBL/GenBank/DDBJ databases">
        <authorList>
            <consortium name="ENA_rothamsted_submissions"/>
            <consortium name="culmorum"/>
            <person name="King R."/>
        </authorList>
    </citation>
    <scope>NUCLEOTIDE SEQUENCE</scope>
</reference>
<comment type="similarity">
    <text evidence="1">Belongs to the CBP3 family.</text>
</comment>
<feature type="domain" description="Ubiquinol-cytochrome c chaperone" evidence="2">
    <location>
        <begin position="108"/>
        <end position="244"/>
    </location>
</feature>
<gene>
    <name evidence="3" type="ORF">PHAECO_LOCUS10629</name>
</gene>
<accession>A0A9P0DMM9</accession>
<dbReference type="GO" id="GO:0005739">
    <property type="term" value="C:mitochondrion"/>
    <property type="evidence" value="ECO:0007669"/>
    <property type="project" value="TreeGrafter"/>
</dbReference>
<sequence>MHNAMNSTRSIRLLMRPPLVGLTKQNGFKICCTSKNSNFVLPILPNNTQVNFVSSFEVKPKQNEDSLVRKILLKIPFLNIRKMQIKAAAFILYEQIVDDFNYVQFIEEYDLPDTFYSWFVITELYIWMLSVRAMAEGKEGEVLRNAVVEALWIDVMQRVKKLGAGNPSGMKKEVMDLSEQLQATLISYDEGVLSDDIVMAGAIWRRFYQMQDVHVHNLEKIVKYIRKQIALLDRVPLDQILQEKRILWLPIIKEP</sequence>
<organism evidence="3 4">
    <name type="scientific">Phaedon cochleariae</name>
    <name type="common">Mustard beetle</name>
    <dbReference type="NCBI Taxonomy" id="80249"/>
    <lineage>
        <taxon>Eukaryota</taxon>
        <taxon>Metazoa</taxon>
        <taxon>Ecdysozoa</taxon>
        <taxon>Arthropoda</taxon>
        <taxon>Hexapoda</taxon>
        <taxon>Insecta</taxon>
        <taxon>Pterygota</taxon>
        <taxon>Neoptera</taxon>
        <taxon>Endopterygota</taxon>
        <taxon>Coleoptera</taxon>
        <taxon>Polyphaga</taxon>
        <taxon>Cucujiformia</taxon>
        <taxon>Chrysomeloidea</taxon>
        <taxon>Chrysomelidae</taxon>
        <taxon>Chrysomelinae</taxon>
        <taxon>Chrysomelini</taxon>
        <taxon>Phaedon</taxon>
    </lineage>
</organism>
<proteinExistence type="inferred from homology"/>